<dbReference type="PROSITE" id="PS51450">
    <property type="entry name" value="LRR"/>
    <property type="match status" value="2"/>
</dbReference>
<evidence type="ECO:0000313" key="4">
    <source>
        <dbReference type="EMBL" id="CAG9768043.1"/>
    </source>
</evidence>
<keyword evidence="1" id="KW-0433">Leucine-rich repeat</keyword>
<dbReference type="PANTHER" id="PTHR45712">
    <property type="entry name" value="AGAP008170-PA"/>
    <property type="match status" value="1"/>
</dbReference>
<evidence type="ECO:0000256" key="1">
    <source>
        <dbReference type="ARBA" id="ARBA00022614"/>
    </source>
</evidence>
<keyword evidence="5" id="KW-1185">Reference proteome</keyword>
<dbReference type="Gene3D" id="3.80.10.10">
    <property type="entry name" value="Ribonuclease Inhibitor"/>
    <property type="match status" value="2"/>
</dbReference>
<gene>
    <name evidence="4" type="ORF">CEUTPL_LOCUS8594</name>
</gene>
<feature type="chain" id="PRO_5040348775" description="Protein halfway" evidence="3">
    <location>
        <begin position="19"/>
        <end position="475"/>
    </location>
</feature>
<organism evidence="4 5">
    <name type="scientific">Ceutorhynchus assimilis</name>
    <name type="common">cabbage seed weevil</name>
    <dbReference type="NCBI Taxonomy" id="467358"/>
    <lineage>
        <taxon>Eukaryota</taxon>
        <taxon>Metazoa</taxon>
        <taxon>Ecdysozoa</taxon>
        <taxon>Arthropoda</taxon>
        <taxon>Hexapoda</taxon>
        <taxon>Insecta</taxon>
        <taxon>Pterygota</taxon>
        <taxon>Neoptera</taxon>
        <taxon>Endopterygota</taxon>
        <taxon>Coleoptera</taxon>
        <taxon>Polyphaga</taxon>
        <taxon>Cucujiformia</taxon>
        <taxon>Curculionidae</taxon>
        <taxon>Ceutorhynchinae</taxon>
        <taxon>Ceutorhynchus</taxon>
    </lineage>
</organism>
<dbReference type="OrthoDB" id="10068119at2759"/>
<evidence type="ECO:0000256" key="2">
    <source>
        <dbReference type="ARBA" id="ARBA00022737"/>
    </source>
</evidence>
<dbReference type="AlphaFoldDB" id="A0A9N9MQT9"/>
<accession>A0A9N9MQT9</accession>
<dbReference type="Proteomes" id="UP001152799">
    <property type="component" value="Chromosome 4"/>
</dbReference>
<dbReference type="EMBL" id="OU892280">
    <property type="protein sequence ID" value="CAG9768043.1"/>
    <property type="molecule type" value="Genomic_DNA"/>
</dbReference>
<dbReference type="Pfam" id="PF13855">
    <property type="entry name" value="LRR_8"/>
    <property type="match status" value="1"/>
</dbReference>
<feature type="signal peptide" evidence="3">
    <location>
        <begin position="1"/>
        <end position="18"/>
    </location>
</feature>
<evidence type="ECO:0008006" key="6">
    <source>
        <dbReference type="Google" id="ProtNLM"/>
    </source>
</evidence>
<evidence type="ECO:0000313" key="5">
    <source>
        <dbReference type="Proteomes" id="UP001152799"/>
    </source>
</evidence>
<name>A0A9N9MQT9_9CUCU</name>
<evidence type="ECO:0000256" key="3">
    <source>
        <dbReference type="SAM" id="SignalP"/>
    </source>
</evidence>
<reference evidence="4" key="1">
    <citation type="submission" date="2022-01" db="EMBL/GenBank/DDBJ databases">
        <authorList>
            <person name="King R."/>
        </authorList>
    </citation>
    <scope>NUCLEOTIDE SEQUENCE</scope>
</reference>
<proteinExistence type="predicted"/>
<keyword evidence="3" id="KW-0732">Signal</keyword>
<keyword evidence="2" id="KW-0677">Repeat</keyword>
<dbReference type="InterPro" id="IPR050333">
    <property type="entry name" value="SLRP"/>
</dbReference>
<dbReference type="SUPFAM" id="SSF52058">
    <property type="entry name" value="L domain-like"/>
    <property type="match status" value="1"/>
</dbReference>
<dbReference type="InterPro" id="IPR032675">
    <property type="entry name" value="LRR_dom_sf"/>
</dbReference>
<dbReference type="PANTHER" id="PTHR45712:SF22">
    <property type="entry name" value="INSULIN-LIKE GROWTH FACTOR-BINDING PROTEIN COMPLEX ACID LABILE SUBUNIT"/>
    <property type="match status" value="1"/>
</dbReference>
<sequence length="475" mass="54103">MHFFHLLICLILISPIWSLLPPDDSSCNNQCFHQPPEACPSAESTCRCRRLPNCQKAAICCNVNYFTLKEGLACGNITAVGGIESLHIRNATFESFNVKLSNSVWRNLRYMTITDGNISRIDGEFAKHSRISCLNLSSNHINAIEDRALGTLYNLSILDLSHNNLTELPSVRKESVTLDISNNTNLICSKLTNTLISRPEIIFISENQTFCITTKDYDWFQSADILPFSQVKAGHELQKNCHRNCTCKIDRYVSLQGKSSTYQVAVNCSGKKFLSLPVPLPDKTISLDVSHNNITSIKEMSDPSYENLRWFFADDNQISSIQPLEGTKFISNFDTLSLSRNRIKIFETYVLDNVEFQRVSINIRNIYLGYNKINCDCNTMKLKAWLLSKLSHIPDHDNIKCDNINVKVTELDASKMCQSSQDWTDYIYYIITAEVVLLVGLITKVSYDYWVFKTAGYLPWPANKMPRLPCDWLCE</sequence>
<protein>
    <recommendedName>
        <fullName evidence="6">Protein halfway</fullName>
    </recommendedName>
</protein>
<dbReference type="InterPro" id="IPR001611">
    <property type="entry name" value="Leu-rich_rpt"/>
</dbReference>